<feature type="domain" description="Secretion system C-terminal sorting" evidence="2">
    <location>
        <begin position="666"/>
        <end position="736"/>
    </location>
</feature>
<proteinExistence type="predicted"/>
<evidence type="ECO:0000256" key="1">
    <source>
        <dbReference type="SAM" id="SignalP"/>
    </source>
</evidence>
<dbReference type="Pfam" id="PF18962">
    <property type="entry name" value="Por_Secre_tail"/>
    <property type="match status" value="1"/>
</dbReference>
<sequence length="742" mass="76342">MSFLFTPRAARRFFGLAAAALGLSAAAQAQNPIKVLFVGNSFTHGQYTPVLYYNSGAVTDLNYNLPAGDPRAHDAGMQPAFGGVPGIFKKFTDQAGLNYNVQIEAVSGKSLQFHYTSALAPIAQAGWDKVVLQEQSTRPVPDARGGSRAAFYNYANLLEQAIHAASPAAQVYLYETWGRPDFTYPSGQPYSAFPIDTMTADLHKGYYREFAANGRFAAVASVGDAWLRAITTGVATRNPYTPDPAKVNLWNVDYVHPSITGSYLSALVLFYQLTNVDPRTLGANEQAAAALGITPTQAVALQAVAYQQVSSPTNATAFTPGNLAVVRVGDGSAALTSAATAEFVDEYTLGGALVRSIALPTADNGNVRAFTNSGTATSDNITRSADGRYLLLTGYNVAPGTAGVVSTTNSGTTNNRLVARIGADGSVDDNTRINDAFSATNIRTAVSTDGSAFYVSGGNSGIRYVPFGNAGATTALSGGTVVNFRILGIAGGNLYATSATGSNFGLNQIGTGLPTAAGAAVTLLPGFPTATGPSPYGFYFADLSTTVPGLDVVYVTDDAATGGIQKWSLVSGTWTLNGTIGGSTTALLRGLTGQRTGAAVQLIASGGGGLYSVTDQAGYNAAPSTAALPAPFVPLPVNTSFRGVAFAPVATALAAGKQAAAPEVGVFPNPAADLLTVQLGGLAGPVGAVHATLLNLLGQVVAEQKGIGNTFTFNVADVANGVYLLRLQTAAGVSSRRVEVRR</sequence>
<dbReference type="NCBIfam" id="TIGR04183">
    <property type="entry name" value="Por_Secre_tail"/>
    <property type="match status" value="1"/>
</dbReference>
<dbReference type="Gene3D" id="3.40.50.1110">
    <property type="entry name" value="SGNH hydrolase"/>
    <property type="match status" value="1"/>
</dbReference>
<comment type="caution">
    <text evidence="3">The sequence shown here is derived from an EMBL/GenBank/DDBJ whole genome shotgun (WGS) entry which is preliminary data.</text>
</comment>
<accession>A0A9X1VJK6</accession>
<feature type="chain" id="PRO_5040785454" evidence="1">
    <location>
        <begin position="30"/>
        <end position="742"/>
    </location>
</feature>
<name>A0A9X1VJK6_9BACT</name>
<evidence type="ECO:0000313" key="3">
    <source>
        <dbReference type="EMBL" id="MCI1190002.1"/>
    </source>
</evidence>
<dbReference type="InterPro" id="IPR036514">
    <property type="entry name" value="SGNH_hydro_sf"/>
</dbReference>
<protein>
    <submittedName>
        <fullName evidence="3">T9SS type A sorting domain-containing protein</fullName>
    </submittedName>
</protein>
<organism evidence="3 4">
    <name type="scientific">Hymenobacter cyanobacteriorum</name>
    <dbReference type="NCBI Taxonomy" id="2926463"/>
    <lineage>
        <taxon>Bacteria</taxon>
        <taxon>Pseudomonadati</taxon>
        <taxon>Bacteroidota</taxon>
        <taxon>Cytophagia</taxon>
        <taxon>Cytophagales</taxon>
        <taxon>Hymenobacteraceae</taxon>
        <taxon>Hymenobacter</taxon>
    </lineage>
</organism>
<feature type="signal peptide" evidence="1">
    <location>
        <begin position="1"/>
        <end position="29"/>
    </location>
</feature>
<dbReference type="AlphaFoldDB" id="A0A9X1VJK6"/>
<dbReference type="EMBL" id="JALBGC010000007">
    <property type="protein sequence ID" value="MCI1190002.1"/>
    <property type="molecule type" value="Genomic_DNA"/>
</dbReference>
<evidence type="ECO:0000259" key="2">
    <source>
        <dbReference type="Pfam" id="PF18962"/>
    </source>
</evidence>
<evidence type="ECO:0000313" key="4">
    <source>
        <dbReference type="Proteomes" id="UP001139193"/>
    </source>
</evidence>
<dbReference type="InterPro" id="IPR026444">
    <property type="entry name" value="Secre_tail"/>
</dbReference>
<dbReference type="GO" id="GO:0016788">
    <property type="term" value="F:hydrolase activity, acting on ester bonds"/>
    <property type="evidence" value="ECO:0007669"/>
    <property type="project" value="UniProtKB-ARBA"/>
</dbReference>
<gene>
    <name evidence="3" type="ORF">MON38_21475</name>
</gene>
<dbReference type="RefSeq" id="WP_241938213.1">
    <property type="nucleotide sequence ID" value="NZ_JALBGC010000007.1"/>
</dbReference>
<keyword evidence="4" id="KW-1185">Reference proteome</keyword>
<dbReference type="Proteomes" id="UP001139193">
    <property type="component" value="Unassembled WGS sequence"/>
</dbReference>
<keyword evidence="1" id="KW-0732">Signal</keyword>
<reference evidence="3" key="1">
    <citation type="submission" date="2022-03" db="EMBL/GenBank/DDBJ databases">
        <title>Bacterial whole genome sequence for Hymenobacter sp. DH14.</title>
        <authorList>
            <person name="Le V."/>
        </authorList>
    </citation>
    <scope>NUCLEOTIDE SEQUENCE</scope>
    <source>
        <strain evidence="3">DH14</strain>
    </source>
</reference>